<dbReference type="SUPFAM" id="SSF56507">
    <property type="entry name" value="Methionine synthase activation domain-like"/>
    <property type="match status" value="1"/>
</dbReference>
<dbReference type="EMBL" id="DVFJ01000006">
    <property type="protein sequence ID" value="HIQ70928.1"/>
    <property type="molecule type" value="Genomic_DNA"/>
</dbReference>
<dbReference type="InterPro" id="IPR037010">
    <property type="entry name" value="VitB12-dep_Met_synth_activ_sf"/>
</dbReference>
<comment type="caution">
    <text evidence="1">The sequence shown here is derived from an EMBL/GenBank/DDBJ whole genome shotgun (WGS) entry which is preliminary data.</text>
</comment>
<sequence>MYAPEVDRSEMLRYAGFAGGVPDEATARRAGAMTDVCLREARPAWRYALLDLAFDGGTPVLDGAPLPGRDIARHLQGAQRCAMMAVTLGLGAERALRAMQQRSMADALLLDAAMSACVESAADACCRDIAHDAGASGLYVGARFSPGYGDLPLSMQRAFERALDMRRTLGISMTDGCLLIPQKSVTAFVGLYPQRPSRAEGGCDLCPARNNCAYRRTGGACSRPRRSDSREGEC</sequence>
<dbReference type="GO" id="GO:0008705">
    <property type="term" value="F:methionine synthase activity"/>
    <property type="evidence" value="ECO:0007669"/>
    <property type="project" value="InterPro"/>
</dbReference>
<dbReference type="Proteomes" id="UP000886887">
    <property type="component" value="Unassembled WGS sequence"/>
</dbReference>
<evidence type="ECO:0000313" key="2">
    <source>
        <dbReference type="Proteomes" id="UP000886887"/>
    </source>
</evidence>
<reference evidence="1" key="2">
    <citation type="journal article" date="2021" name="PeerJ">
        <title>Extensive microbial diversity within the chicken gut microbiome revealed by metagenomics and culture.</title>
        <authorList>
            <person name="Gilroy R."/>
            <person name="Ravi A."/>
            <person name="Getino M."/>
            <person name="Pursley I."/>
            <person name="Horton D.L."/>
            <person name="Alikhan N.F."/>
            <person name="Baker D."/>
            <person name="Gharbi K."/>
            <person name="Hall N."/>
            <person name="Watson M."/>
            <person name="Adriaenssens E.M."/>
            <person name="Foster-Nyarko E."/>
            <person name="Jarju S."/>
            <person name="Secka A."/>
            <person name="Antonio M."/>
            <person name="Oren A."/>
            <person name="Chaudhuri R.R."/>
            <person name="La Ragione R."/>
            <person name="Hildebrand F."/>
            <person name="Pallen M.J."/>
        </authorList>
    </citation>
    <scope>NUCLEOTIDE SEQUENCE</scope>
    <source>
        <strain evidence="1">ChiSxjej2B14-6234</strain>
    </source>
</reference>
<dbReference type="AlphaFoldDB" id="A0A9D0Z8H9"/>
<accession>A0A9D0Z8H9</accession>
<evidence type="ECO:0000313" key="1">
    <source>
        <dbReference type="EMBL" id="HIQ70928.1"/>
    </source>
</evidence>
<dbReference type="Gene3D" id="3.40.109.40">
    <property type="match status" value="1"/>
</dbReference>
<reference evidence="1" key="1">
    <citation type="submission" date="2020-10" db="EMBL/GenBank/DDBJ databases">
        <authorList>
            <person name="Gilroy R."/>
        </authorList>
    </citation>
    <scope>NUCLEOTIDE SEQUENCE</scope>
    <source>
        <strain evidence="1">ChiSxjej2B14-6234</strain>
    </source>
</reference>
<name>A0A9D0Z8H9_9FIRM</name>
<organism evidence="1 2">
    <name type="scientific">Candidatus Onthenecus intestinigallinarum</name>
    <dbReference type="NCBI Taxonomy" id="2840875"/>
    <lineage>
        <taxon>Bacteria</taxon>
        <taxon>Bacillati</taxon>
        <taxon>Bacillota</taxon>
        <taxon>Clostridia</taxon>
        <taxon>Eubacteriales</taxon>
        <taxon>Candidatus Onthenecus</taxon>
    </lineage>
</organism>
<gene>
    <name evidence="1" type="ORF">IAB73_01800</name>
</gene>
<protein>
    <submittedName>
        <fullName evidence="1">Vitamin B12 dependent methionine synthase</fullName>
    </submittedName>
</protein>
<proteinExistence type="predicted"/>